<reference evidence="3 4" key="1">
    <citation type="submission" date="2024-06" db="EMBL/GenBank/DDBJ databases">
        <title>Complete genome of Phlyctema vagabunda strain 19-DSS-EL-015.</title>
        <authorList>
            <person name="Fiorenzani C."/>
        </authorList>
    </citation>
    <scope>NUCLEOTIDE SEQUENCE [LARGE SCALE GENOMIC DNA]</scope>
    <source>
        <strain evidence="3 4">19-DSS-EL-015</strain>
    </source>
</reference>
<keyword evidence="2" id="KW-0812">Transmembrane</keyword>
<organism evidence="3 4">
    <name type="scientific">Phlyctema vagabunda</name>
    <dbReference type="NCBI Taxonomy" id="108571"/>
    <lineage>
        <taxon>Eukaryota</taxon>
        <taxon>Fungi</taxon>
        <taxon>Dikarya</taxon>
        <taxon>Ascomycota</taxon>
        <taxon>Pezizomycotina</taxon>
        <taxon>Leotiomycetes</taxon>
        <taxon>Helotiales</taxon>
        <taxon>Dermateaceae</taxon>
        <taxon>Phlyctema</taxon>
    </lineage>
</organism>
<feature type="region of interest" description="Disordered" evidence="1">
    <location>
        <begin position="232"/>
        <end position="267"/>
    </location>
</feature>
<dbReference type="PANTHER" id="PTHR35179">
    <property type="entry name" value="PROTEIN CBG02620"/>
    <property type="match status" value="1"/>
</dbReference>
<feature type="transmembrane region" description="Helical" evidence="2">
    <location>
        <begin position="12"/>
        <end position="35"/>
    </location>
</feature>
<dbReference type="EMBL" id="JBFCZG010000003">
    <property type="protein sequence ID" value="KAL3424536.1"/>
    <property type="molecule type" value="Genomic_DNA"/>
</dbReference>
<feature type="transmembrane region" description="Helical" evidence="2">
    <location>
        <begin position="55"/>
        <end position="77"/>
    </location>
</feature>
<feature type="compositionally biased region" description="Low complexity" evidence="1">
    <location>
        <begin position="256"/>
        <end position="266"/>
    </location>
</feature>
<evidence type="ECO:0000256" key="2">
    <source>
        <dbReference type="SAM" id="Phobius"/>
    </source>
</evidence>
<proteinExistence type="predicted"/>
<feature type="compositionally biased region" description="Polar residues" evidence="1">
    <location>
        <begin position="236"/>
        <end position="246"/>
    </location>
</feature>
<evidence type="ECO:0000256" key="1">
    <source>
        <dbReference type="SAM" id="MobiDB-lite"/>
    </source>
</evidence>
<evidence type="ECO:0008006" key="5">
    <source>
        <dbReference type="Google" id="ProtNLM"/>
    </source>
</evidence>
<sequence>MTVLIWLVLNHFVASGAAFVVIISILWTLELQLYYQIIINRCAVVTENTKIITRLKWASAVFIGFINISVTIFWIPSMISPDSIPHSVTINSYWDRISKGLLLILDACLNIYFLMTVQKQLVKFHGLVKYAPLVRLNSWLMLFSVSLDGMLIGIESIALKEKTVLWQQFHPLTYLIKLQIELSLAALIAKLVKASKNGQSTYFNDEWIRNESAPSSNYSYSLNTDVERSSHYMTHRATSTTSQATRVGSEEHSLSTKKGGSSTSPSIEAARLQKFSFEAEQAKVA</sequence>
<feature type="transmembrane region" description="Helical" evidence="2">
    <location>
        <begin position="136"/>
        <end position="154"/>
    </location>
</feature>
<dbReference type="PANTHER" id="PTHR35179:SF1">
    <property type="entry name" value="INTEGRAL MEMBRANE PROTEIN"/>
    <property type="match status" value="1"/>
</dbReference>
<feature type="transmembrane region" description="Helical" evidence="2">
    <location>
        <begin position="97"/>
        <end position="115"/>
    </location>
</feature>
<protein>
    <recommendedName>
        <fullName evidence="5">Transmembrane protein</fullName>
    </recommendedName>
</protein>
<gene>
    <name evidence="3" type="ORF">PVAG01_03817</name>
</gene>
<keyword evidence="2" id="KW-1133">Transmembrane helix</keyword>
<dbReference type="Proteomes" id="UP001629113">
    <property type="component" value="Unassembled WGS sequence"/>
</dbReference>
<name>A0ABR4PNN2_9HELO</name>
<keyword evidence="4" id="KW-1185">Reference proteome</keyword>
<keyword evidence="2" id="KW-0472">Membrane</keyword>
<evidence type="ECO:0000313" key="3">
    <source>
        <dbReference type="EMBL" id="KAL3424536.1"/>
    </source>
</evidence>
<accession>A0ABR4PNN2</accession>
<comment type="caution">
    <text evidence="3">The sequence shown here is derived from an EMBL/GenBank/DDBJ whole genome shotgun (WGS) entry which is preliminary data.</text>
</comment>
<evidence type="ECO:0000313" key="4">
    <source>
        <dbReference type="Proteomes" id="UP001629113"/>
    </source>
</evidence>